<dbReference type="PANTHER" id="PTHR30349:SF64">
    <property type="entry name" value="PROPHAGE INTEGRASE INTD-RELATED"/>
    <property type="match status" value="1"/>
</dbReference>
<dbReference type="InterPro" id="IPR050090">
    <property type="entry name" value="Tyrosine_recombinase_XerCD"/>
</dbReference>
<dbReference type="GO" id="GO:0003677">
    <property type="term" value="F:DNA binding"/>
    <property type="evidence" value="ECO:0007669"/>
    <property type="project" value="InterPro"/>
</dbReference>
<evidence type="ECO:0000256" key="1">
    <source>
        <dbReference type="ARBA" id="ARBA00023172"/>
    </source>
</evidence>
<sequence>MYDYFADMDMIDSNPLARWNKRKDEKWGLTKGTEQEEQLEDGEDYAVSESDLRVMEEGVEQNRVRNQLLLRFLYQSAMRRGEASAVTLDMIDENAREVYLPASVTKNGRERTVGWNRSLDGLMHRWLHGGLRDEYLGGREHDYLFVGERGAPMSGDAINDVVVTAANNAGINRKLYADANAAVDDDGNPIPNRSKISAHNIRHGAITRLVNKTDLQDLYAVSRYAGHSSVEITEKRYVEYDPDVGIRGVRDYLPD</sequence>
<proteinExistence type="predicted"/>
<keyword evidence="1" id="KW-0233">DNA recombination</keyword>
<protein>
    <submittedName>
        <fullName evidence="3">Site-specific recombinase XerD</fullName>
    </submittedName>
</protein>
<keyword evidence="4" id="KW-1185">Reference proteome</keyword>
<dbReference type="InterPro" id="IPR013762">
    <property type="entry name" value="Integrase-like_cat_sf"/>
</dbReference>
<dbReference type="CDD" id="cd00397">
    <property type="entry name" value="DNA_BRE_C"/>
    <property type="match status" value="1"/>
</dbReference>
<dbReference type="GO" id="GO:0015074">
    <property type="term" value="P:DNA integration"/>
    <property type="evidence" value="ECO:0007669"/>
    <property type="project" value="InterPro"/>
</dbReference>
<reference evidence="3 4" key="1">
    <citation type="journal article" date="2014" name="PLoS Genet.">
        <title>Phylogenetically driven sequencing of extremely halophilic archaea reveals strategies for static and dynamic osmo-response.</title>
        <authorList>
            <person name="Becker E.A."/>
            <person name="Seitzer P.M."/>
            <person name="Tritt A."/>
            <person name="Larsen D."/>
            <person name="Krusor M."/>
            <person name="Yao A.I."/>
            <person name="Wu D."/>
            <person name="Madern D."/>
            <person name="Eisen J.A."/>
            <person name="Darling A.E."/>
            <person name="Facciotti M.T."/>
        </authorList>
    </citation>
    <scope>NUCLEOTIDE SEQUENCE [LARGE SCALE GENOMIC DNA]</scope>
    <source>
        <strain evidence="3 4">DSM 21995</strain>
    </source>
</reference>
<evidence type="ECO:0000259" key="2">
    <source>
        <dbReference type="PROSITE" id="PS51898"/>
    </source>
</evidence>
<organism evidence="3 4">
    <name type="scientific">Halorubrum lipolyticum DSM 21995</name>
    <dbReference type="NCBI Taxonomy" id="1227482"/>
    <lineage>
        <taxon>Archaea</taxon>
        <taxon>Methanobacteriati</taxon>
        <taxon>Methanobacteriota</taxon>
        <taxon>Stenosarchaea group</taxon>
        <taxon>Halobacteria</taxon>
        <taxon>Halobacteriales</taxon>
        <taxon>Haloferacaceae</taxon>
        <taxon>Halorubrum</taxon>
    </lineage>
</organism>
<dbReference type="InterPro" id="IPR002104">
    <property type="entry name" value="Integrase_catalytic"/>
</dbReference>
<dbReference type="Proteomes" id="UP000011650">
    <property type="component" value="Unassembled WGS sequence"/>
</dbReference>
<name>M0NQL7_9EURY</name>
<dbReference type="EMBL" id="AOJG01000031">
    <property type="protein sequence ID" value="EMA58940.1"/>
    <property type="molecule type" value="Genomic_DNA"/>
</dbReference>
<dbReference type="PANTHER" id="PTHR30349">
    <property type="entry name" value="PHAGE INTEGRASE-RELATED"/>
    <property type="match status" value="1"/>
</dbReference>
<gene>
    <name evidence="3" type="ORF">C469_12233</name>
</gene>
<comment type="caution">
    <text evidence="3">The sequence shown here is derived from an EMBL/GenBank/DDBJ whole genome shotgun (WGS) entry which is preliminary data.</text>
</comment>
<dbReference type="PROSITE" id="PS51898">
    <property type="entry name" value="TYR_RECOMBINASE"/>
    <property type="match status" value="1"/>
</dbReference>
<evidence type="ECO:0000313" key="3">
    <source>
        <dbReference type="EMBL" id="EMA58940.1"/>
    </source>
</evidence>
<dbReference type="InterPro" id="IPR011010">
    <property type="entry name" value="DNA_brk_join_enz"/>
</dbReference>
<dbReference type="Pfam" id="PF00589">
    <property type="entry name" value="Phage_integrase"/>
    <property type="match status" value="1"/>
</dbReference>
<feature type="domain" description="Tyr recombinase" evidence="2">
    <location>
        <begin position="28"/>
        <end position="251"/>
    </location>
</feature>
<dbReference type="GO" id="GO:0006310">
    <property type="term" value="P:DNA recombination"/>
    <property type="evidence" value="ECO:0007669"/>
    <property type="project" value="UniProtKB-KW"/>
</dbReference>
<accession>M0NQL7</accession>
<dbReference type="Gene3D" id="1.10.443.10">
    <property type="entry name" value="Intergrase catalytic core"/>
    <property type="match status" value="1"/>
</dbReference>
<dbReference type="SUPFAM" id="SSF56349">
    <property type="entry name" value="DNA breaking-rejoining enzymes"/>
    <property type="match status" value="1"/>
</dbReference>
<evidence type="ECO:0000313" key="4">
    <source>
        <dbReference type="Proteomes" id="UP000011650"/>
    </source>
</evidence>
<dbReference type="AlphaFoldDB" id="M0NQL7"/>